<proteinExistence type="predicted"/>
<dbReference type="Proteomes" id="UP000178690">
    <property type="component" value="Unassembled WGS sequence"/>
</dbReference>
<dbReference type="Pfam" id="PF11950">
    <property type="entry name" value="DUF3467"/>
    <property type="match status" value="1"/>
</dbReference>
<organism evidence="1 2">
    <name type="scientific">Terrybacteria sp. (strain RIFCSPHIGHO2_01_FULL_58_15)</name>
    <dbReference type="NCBI Taxonomy" id="1802363"/>
    <lineage>
        <taxon>Bacteria</taxon>
        <taxon>Candidatus Terryibacteriota</taxon>
    </lineage>
</organism>
<evidence type="ECO:0000313" key="1">
    <source>
        <dbReference type="EMBL" id="OHA48998.1"/>
    </source>
</evidence>
<evidence type="ECO:0008006" key="3">
    <source>
        <dbReference type="Google" id="ProtNLM"/>
    </source>
</evidence>
<sequence>MATQSEQLQVKANDEDLKGRYANAMQVSHDKDEFLLDFLLLKPPLGQLVGRIIVSPAHIKRILRALAENIKRYEEKLGAIEETQGPAGEELGFKVEE</sequence>
<accession>A0A1G2PL04</accession>
<reference evidence="1 2" key="1">
    <citation type="journal article" date="2016" name="Nat. Commun.">
        <title>Thousands of microbial genomes shed light on interconnected biogeochemical processes in an aquifer system.</title>
        <authorList>
            <person name="Anantharaman K."/>
            <person name="Brown C.T."/>
            <person name="Hug L.A."/>
            <person name="Sharon I."/>
            <person name="Castelle C.J."/>
            <person name="Probst A.J."/>
            <person name="Thomas B.C."/>
            <person name="Singh A."/>
            <person name="Wilkins M.J."/>
            <person name="Karaoz U."/>
            <person name="Brodie E.L."/>
            <person name="Williams K.H."/>
            <person name="Hubbard S.S."/>
            <person name="Banfield J.F."/>
        </authorList>
    </citation>
    <scope>NUCLEOTIDE SEQUENCE [LARGE SCALE GENOMIC DNA]</scope>
    <source>
        <strain evidence="2">RIFCSPHIGHO2_01_FULL_58_15</strain>
    </source>
</reference>
<dbReference type="EMBL" id="MHST01000014">
    <property type="protein sequence ID" value="OHA48998.1"/>
    <property type="molecule type" value="Genomic_DNA"/>
</dbReference>
<dbReference type="STRING" id="1802363.A2682_00600"/>
<protein>
    <recommendedName>
        <fullName evidence="3">DUF3467 domain-containing protein</fullName>
    </recommendedName>
</protein>
<name>A0A1G2PL04_TERXR</name>
<evidence type="ECO:0000313" key="2">
    <source>
        <dbReference type="Proteomes" id="UP000178690"/>
    </source>
</evidence>
<dbReference type="InterPro" id="IPR021857">
    <property type="entry name" value="DUF3467"/>
</dbReference>
<gene>
    <name evidence="1" type="ORF">A2682_00600</name>
</gene>
<dbReference type="AlphaFoldDB" id="A0A1G2PL04"/>
<comment type="caution">
    <text evidence="1">The sequence shown here is derived from an EMBL/GenBank/DDBJ whole genome shotgun (WGS) entry which is preliminary data.</text>
</comment>